<feature type="coiled-coil region" evidence="1">
    <location>
        <begin position="628"/>
        <end position="669"/>
    </location>
</feature>
<accession>G0U8P3</accession>
<evidence type="ECO:0000256" key="1">
    <source>
        <dbReference type="SAM" id="Coils"/>
    </source>
</evidence>
<sequence length="682" mass="77562">MVVAHDQILSENTALRLECEAQEAEIAHLRNIFCLTVSRPDLYTEHQRVTLGKCLNVLPEKAWQTAIEVVPETDTSVVIRSLEEQLNGKNTRLNACLQEIDVLKARLQENPSPLTSNEREDTAHLLSQISFLHNEVERLEKQVAAVRETGREEIRKITIEYNEKLTRYSKETQNLIEQLKLQKGKVLDGEDVVTRTKSLENQLATAISEKNLLLAERHGYLTKIRKLEATLKDRKREVSEAQLLVSKETSVVGVQLKSLQEVIQVLSDEKSSLQTELNKLQRQHKVVKKSVETQTTKSHALVFTQTEALKFEEKGCQVSSLCDVSDSATQSVQGLAHMLEIKCAECDDLRAKIDSISFVQNENTVVLETARKRLEEEIERSKLLTDDVEKLSLQVRSLQQKCSQQAATEREIRSQLDLAENQKAKDGELQEILSAYQNAAKEVETRADAQRAVERELEVVRATLASKEQCVIYLQEQINQLHHRDQQLALDLQTFEYENGQLHRKLVQAEANTTQLHSECIELQNASLAKDRAAEELQQSLAELSKQVVLKENECMLLRMQCESLRHDASHLQSTFEMESRRSRELEDTNARLVVREILTSGSDEKINSLNEEVSTANKALCEKTSMLLLANEQLKREREEKAAYARELEAVQASLEEALLSKERLQRVVLDQAATLSHLSK</sequence>
<gene>
    <name evidence="2" type="ORF">TVY486_1114540</name>
</gene>
<feature type="coiled-coil region" evidence="1">
    <location>
        <begin position="367"/>
        <end position="401"/>
    </location>
</feature>
<evidence type="ECO:0000313" key="2">
    <source>
        <dbReference type="EMBL" id="CCC53970.1"/>
    </source>
</evidence>
<protein>
    <recommendedName>
        <fullName evidence="3">Coiled-coil protein</fullName>
    </recommendedName>
</protein>
<feature type="coiled-coil region" evidence="1">
    <location>
        <begin position="523"/>
        <end position="554"/>
    </location>
</feature>
<dbReference type="AlphaFoldDB" id="G0U8P3"/>
<name>G0U8P3_TRYVY</name>
<reference evidence="2" key="1">
    <citation type="journal article" date="2012" name="Proc. Natl. Acad. Sci. U.S.A.">
        <title>Antigenic diversity is generated by distinct evolutionary mechanisms in African trypanosome species.</title>
        <authorList>
            <person name="Jackson A.P."/>
            <person name="Berry A."/>
            <person name="Aslett M."/>
            <person name="Allison H.C."/>
            <person name="Burton P."/>
            <person name="Vavrova-Anderson J."/>
            <person name="Brown R."/>
            <person name="Browne H."/>
            <person name="Corton N."/>
            <person name="Hauser H."/>
            <person name="Gamble J."/>
            <person name="Gilderthorp R."/>
            <person name="Marcello L."/>
            <person name="McQuillan J."/>
            <person name="Otto T.D."/>
            <person name="Quail M.A."/>
            <person name="Sanders M.J."/>
            <person name="van Tonder A."/>
            <person name="Ginger M.L."/>
            <person name="Field M.C."/>
            <person name="Barry J.D."/>
            <person name="Hertz-Fowler C."/>
            <person name="Berriman M."/>
        </authorList>
    </citation>
    <scope>NUCLEOTIDE SEQUENCE</scope>
    <source>
        <strain evidence="2">Y486</strain>
    </source>
</reference>
<dbReference type="VEuPathDB" id="TriTrypDB:TvY486_1114540"/>
<keyword evidence="1" id="KW-0175">Coiled coil</keyword>
<feature type="coiled-coil region" evidence="1">
    <location>
        <begin position="224"/>
        <end position="290"/>
    </location>
</feature>
<dbReference type="EMBL" id="HE573027">
    <property type="protein sequence ID" value="CCC53970.1"/>
    <property type="molecule type" value="Genomic_DNA"/>
</dbReference>
<organism evidence="2">
    <name type="scientific">Trypanosoma vivax (strain Y486)</name>
    <dbReference type="NCBI Taxonomy" id="1055687"/>
    <lineage>
        <taxon>Eukaryota</taxon>
        <taxon>Discoba</taxon>
        <taxon>Euglenozoa</taxon>
        <taxon>Kinetoplastea</taxon>
        <taxon>Metakinetoplastina</taxon>
        <taxon>Trypanosomatida</taxon>
        <taxon>Trypanosomatidae</taxon>
        <taxon>Trypanosoma</taxon>
        <taxon>Duttonella</taxon>
    </lineage>
</organism>
<feature type="coiled-coil region" evidence="1">
    <location>
        <begin position="79"/>
        <end position="182"/>
    </location>
</feature>
<evidence type="ECO:0008006" key="3">
    <source>
        <dbReference type="Google" id="ProtNLM"/>
    </source>
</evidence>
<proteinExistence type="predicted"/>